<dbReference type="GO" id="GO:0046982">
    <property type="term" value="F:protein heterodimerization activity"/>
    <property type="evidence" value="ECO:0007669"/>
    <property type="project" value="UniProtKB-ARBA"/>
</dbReference>
<dbReference type="PANTHER" id="PTHR45764:SF76">
    <property type="entry name" value="OS02G0132500 PROTEIN"/>
    <property type="match status" value="1"/>
</dbReference>
<dbReference type="PROSITE" id="PS00036">
    <property type="entry name" value="BZIP_BASIC"/>
    <property type="match status" value="1"/>
</dbReference>
<dbReference type="PANTHER" id="PTHR45764">
    <property type="entry name" value="BZIP TRANSCRIPTION FACTOR 44"/>
    <property type="match status" value="1"/>
</dbReference>
<dbReference type="Proteomes" id="UP000734854">
    <property type="component" value="Unassembled WGS sequence"/>
</dbReference>
<dbReference type="FunFam" id="1.20.5.170:FF:000020">
    <property type="entry name" value="BZIP transcription factor"/>
    <property type="match status" value="1"/>
</dbReference>
<evidence type="ECO:0000256" key="6">
    <source>
        <dbReference type="SAM" id="MobiDB-lite"/>
    </source>
</evidence>
<keyword evidence="5" id="KW-0539">Nucleus</keyword>
<evidence type="ECO:0000256" key="4">
    <source>
        <dbReference type="ARBA" id="ARBA00023163"/>
    </source>
</evidence>
<gene>
    <name evidence="8" type="ORF">ZIOFF_051794</name>
</gene>
<evidence type="ECO:0000256" key="3">
    <source>
        <dbReference type="ARBA" id="ARBA00023125"/>
    </source>
</evidence>
<dbReference type="InterPro" id="IPR004827">
    <property type="entry name" value="bZIP"/>
</dbReference>
<dbReference type="GO" id="GO:0005634">
    <property type="term" value="C:nucleus"/>
    <property type="evidence" value="ECO:0007669"/>
    <property type="project" value="UniProtKB-SubCell"/>
</dbReference>
<dbReference type="AlphaFoldDB" id="A0A8J5FU34"/>
<accession>A0A8J5FU34</accession>
<keyword evidence="4" id="KW-0804">Transcription</keyword>
<feature type="compositionally biased region" description="Low complexity" evidence="6">
    <location>
        <begin position="1"/>
        <end position="10"/>
    </location>
</feature>
<evidence type="ECO:0000256" key="5">
    <source>
        <dbReference type="ARBA" id="ARBA00023242"/>
    </source>
</evidence>
<proteinExistence type="predicted"/>
<keyword evidence="9" id="KW-1185">Reference proteome</keyword>
<dbReference type="CDD" id="cd14702">
    <property type="entry name" value="bZIP_plant_GBF1"/>
    <property type="match status" value="1"/>
</dbReference>
<dbReference type="SMART" id="SM00338">
    <property type="entry name" value="BRLZ"/>
    <property type="match status" value="1"/>
</dbReference>
<name>A0A8J5FU34_ZINOF</name>
<evidence type="ECO:0000259" key="7">
    <source>
        <dbReference type="PROSITE" id="PS50217"/>
    </source>
</evidence>
<sequence>MASGASSGSSQLLNPHSEEDLSSLKKLKRKISNRESARRSRMRKQRQLCELTEEVSRLRSEKSQLISSLGVAKQLCAAVETENSVLRAQVMELGRRLQALAGILSYAGGCCHMLYH</sequence>
<dbReference type="GO" id="GO:0000976">
    <property type="term" value="F:transcription cis-regulatory region binding"/>
    <property type="evidence" value="ECO:0007669"/>
    <property type="project" value="TreeGrafter"/>
</dbReference>
<feature type="domain" description="BZIP" evidence="7">
    <location>
        <begin position="23"/>
        <end position="86"/>
    </location>
</feature>
<keyword evidence="3" id="KW-0238">DNA-binding</keyword>
<dbReference type="EMBL" id="JACMSC010000014">
    <property type="protein sequence ID" value="KAG6490496.1"/>
    <property type="molecule type" value="Genomic_DNA"/>
</dbReference>
<dbReference type="Pfam" id="PF00170">
    <property type="entry name" value="bZIP_1"/>
    <property type="match status" value="1"/>
</dbReference>
<organism evidence="8 9">
    <name type="scientific">Zingiber officinale</name>
    <name type="common">Ginger</name>
    <name type="synonym">Amomum zingiber</name>
    <dbReference type="NCBI Taxonomy" id="94328"/>
    <lineage>
        <taxon>Eukaryota</taxon>
        <taxon>Viridiplantae</taxon>
        <taxon>Streptophyta</taxon>
        <taxon>Embryophyta</taxon>
        <taxon>Tracheophyta</taxon>
        <taxon>Spermatophyta</taxon>
        <taxon>Magnoliopsida</taxon>
        <taxon>Liliopsida</taxon>
        <taxon>Zingiberales</taxon>
        <taxon>Zingiberaceae</taxon>
        <taxon>Zingiber</taxon>
    </lineage>
</organism>
<comment type="caution">
    <text evidence="8">The sequence shown here is derived from an EMBL/GenBank/DDBJ whole genome shotgun (WGS) entry which is preliminary data.</text>
</comment>
<protein>
    <recommendedName>
        <fullName evidence="7">BZIP domain-containing protein</fullName>
    </recommendedName>
</protein>
<dbReference type="GO" id="GO:0003700">
    <property type="term" value="F:DNA-binding transcription factor activity"/>
    <property type="evidence" value="ECO:0007669"/>
    <property type="project" value="InterPro"/>
</dbReference>
<evidence type="ECO:0000313" key="8">
    <source>
        <dbReference type="EMBL" id="KAG6490496.1"/>
    </source>
</evidence>
<dbReference type="GO" id="GO:0045893">
    <property type="term" value="P:positive regulation of DNA-templated transcription"/>
    <property type="evidence" value="ECO:0007669"/>
    <property type="project" value="TreeGrafter"/>
</dbReference>
<evidence type="ECO:0000256" key="1">
    <source>
        <dbReference type="ARBA" id="ARBA00004123"/>
    </source>
</evidence>
<feature type="region of interest" description="Disordered" evidence="6">
    <location>
        <begin position="1"/>
        <end position="44"/>
    </location>
</feature>
<evidence type="ECO:0000256" key="2">
    <source>
        <dbReference type="ARBA" id="ARBA00023015"/>
    </source>
</evidence>
<keyword evidence="2" id="KW-0805">Transcription regulation</keyword>
<dbReference type="PROSITE" id="PS50217">
    <property type="entry name" value="BZIP"/>
    <property type="match status" value="1"/>
</dbReference>
<reference evidence="8 9" key="1">
    <citation type="submission" date="2020-08" db="EMBL/GenBank/DDBJ databases">
        <title>Plant Genome Project.</title>
        <authorList>
            <person name="Zhang R.-G."/>
        </authorList>
    </citation>
    <scope>NUCLEOTIDE SEQUENCE [LARGE SCALE GENOMIC DNA]</scope>
    <source>
        <tissue evidence="8">Rhizome</tissue>
    </source>
</reference>
<dbReference type="OrthoDB" id="664541at2759"/>
<evidence type="ECO:0000313" key="9">
    <source>
        <dbReference type="Proteomes" id="UP000734854"/>
    </source>
</evidence>
<dbReference type="InterPro" id="IPR045314">
    <property type="entry name" value="bZIP_plant_GBF1"/>
</dbReference>
<comment type="subcellular location">
    <subcellularLocation>
        <location evidence="1">Nucleus</location>
    </subcellularLocation>
</comment>